<feature type="non-terminal residue" evidence="2">
    <location>
        <position position="1"/>
    </location>
</feature>
<protein>
    <submittedName>
        <fullName evidence="2">Uncharacterized protein</fullName>
    </submittedName>
</protein>
<accession>A0A0F9EPH1</accession>
<feature type="transmembrane region" description="Helical" evidence="1">
    <location>
        <begin position="32"/>
        <end position="51"/>
    </location>
</feature>
<proteinExistence type="predicted"/>
<reference evidence="2" key="1">
    <citation type="journal article" date="2015" name="Nature">
        <title>Complex archaea that bridge the gap between prokaryotes and eukaryotes.</title>
        <authorList>
            <person name="Spang A."/>
            <person name="Saw J.H."/>
            <person name="Jorgensen S.L."/>
            <person name="Zaremba-Niedzwiedzka K."/>
            <person name="Martijn J."/>
            <person name="Lind A.E."/>
            <person name="van Eijk R."/>
            <person name="Schleper C."/>
            <person name="Guy L."/>
            <person name="Ettema T.J."/>
        </authorList>
    </citation>
    <scope>NUCLEOTIDE SEQUENCE</scope>
</reference>
<organism evidence="2">
    <name type="scientific">marine sediment metagenome</name>
    <dbReference type="NCBI Taxonomy" id="412755"/>
    <lineage>
        <taxon>unclassified sequences</taxon>
        <taxon>metagenomes</taxon>
        <taxon>ecological metagenomes</taxon>
    </lineage>
</organism>
<evidence type="ECO:0000313" key="2">
    <source>
        <dbReference type="EMBL" id="KKL68166.1"/>
    </source>
</evidence>
<keyword evidence="1" id="KW-0812">Transmembrane</keyword>
<keyword evidence="1" id="KW-1133">Transmembrane helix</keyword>
<dbReference type="EMBL" id="LAZR01026617">
    <property type="protein sequence ID" value="KKL68166.1"/>
    <property type="molecule type" value="Genomic_DNA"/>
</dbReference>
<gene>
    <name evidence="2" type="ORF">LCGC14_2127690</name>
</gene>
<keyword evidence="1" id="KW-0472">Membrane</keyword>
<name>A0A0F9EPH1_9ZZZZ</name>
<sequence length="59" mass="6384">VVSGVLPTALGCLVLFGWYTHSVTLIQVSPYFVPMQYNTALGFLFCGLGAFGKDIASRR</sequence>
<comment type="caution">
    <text evidence="2">The sequence shown here is derived from an EMBL/GenBank/DDBJ whole genome shotgun (WGS) entry which is preliminary data.</text>
</comment>
<evidence type="ECO:0000256" key="1">
    <source>
        <dbReference type="SAM" id="Phobius"/>
    </source>
</evidence>
<dbReference type="AlphaFoldDB" id="A0A0F9EPH1"/>